<dbReference type="PANTHER" id="PTHR43236">
    <property type="entry name" value="ANTITOXIN HIGA1"/>
    <property type="match status" value="1"/>
</dbReference>
<accession>A0A6P2C973</accession>
<dbReference type="RefSeq" id="WP_010840176.1">
    <property type="nucleotide sequence ID" value="NZ_QRCM01000001.1"/>
</dbReference>
<reference evidence="3 4" key="1">
    <citation type="submission" date="2018-07" db="EMBL/GenBank/DDBJ databases">
        <title>Genome sequence of Rhodococcus rhodnii ATCC 35071 from Rhodnius prolixus.</title>
        <authorList>
            <person name="Patel V."/>
            <person name="Vogel K.J."/>
        </authorList>
    </citation>
    <scope>NUCLEOTIDE SEQUENCE [LARGE SCALE GENOMIC DNA]</scope>
    <source>
        <strain evidence="3 4">ATCC 35071</strain>
    </source>
</reference>
<dbReference type="Gene3D" id="1.10.10.2910">
    <property type="match status" value="1"/>
</dbReference>
<proteinExistence type="predicted"/>
<organism evidence="3 4">
    <name type="scientific">Rhodococcus rhodnii</name>
    <dbReference type="NCBI Taxonomy" id="38312"/>
    <lineage>
        <taxon>Bacteria</taxon>
        <taxon>Bacillati</taxon>
        <taxon>Actinomycetota</taxon>
        <taxon>Actinomycetes</taxon>
        <taxon>Mycobacteriales</taxon>
        <taxon>Nocardiaceae</taxon>
        <taxon>Rhodococcus</taxon>
    </lineage>
</organism>
<dbReference type="EMBL" id="QRCM01000001">
    <property type="protein sequence ID" value="TXG89085.1"/>
    <property type="molecule type" value="Genomic_DNA"/>
</dbReference>
<dbReference type="InterPro" id="IPR010359">
    <property type="entry name" value="IrrE_HExxH"/>
</dbReference>
<comment type="caution">
    <text evidence="3">The sequence shown here is derived from an EMBL/GenBank/DDBJ whole genome shotgun (WGS) entry which is preliminary data.</text>
</comment>
<evidence type="ECO:0000313" key="3">
    <source>
        <dbReference type="EMBL" id="TXG89085.1"/>
    </source>
</evidence>
<feature type="domain" description="IrrE N-terminal-like" evidence="1">
    <location>
        <begin position="35"/>
        <end position="157"/>
    </location>
</feature>
<protein>
    <submittedName>
        <fullName evidence="3">ImmA/IrrE family metallo-endopeptidase</fullName>
    </submittedName>
</protein>
<name>A0A6P2C973_9NOCA</name>
<dbReference type="Pfam" id="PF06114">
    <property type="entry name" value="Peptidase_M78"/>
    <property type="match status" value="1"/>
</dbReference>
<evidence type="ECO:0000259" key="1">
    <source>
        <dbReference type="Pfam" id="PF06114"/>
    </source>
</evidence>
<dbReference type="AlphaFoldDB" id="A0A6P2C973"/>
<dbReference type="Proteomes" id="UP000471120">
    <property type="component" value="Unassembled WGS sequence"/>
</dbReference>
<evidence type="ECO:0000313" key="2">
    <source>
        <dbReference type="EMBL" id="TXG88277.1"/>
    </source>
</evidence>
<dbReference type="PANTHER" id="PTHR43236:SF1">
    <property type="entry name" value="BLL7220 PROTEIN"/>
    <property type="match status" value="1"/>
</dbReference>
<dbReference type="InterPro" id="IPR052345">
    <property type="entry name" value="Rad_response_metalloprotease"/>
</dbReference>
<dbReference type="EMBL" id="QRCM01000003">
    <property type="protein sequence ID" value="TXG88277.1"/>
    <property type="molecule type" value="Genomic_DNA"/>
</dbReference>
<sequence length="170" mass="19155">MLIKEAARRAAEDTLATHWRGRDFPVDPFEIAANMGVRASEAPLEDGTSGMVISRLRTQPVIFVEESETRPRKRFTCAHELGHFVERTETLGDLREGFAFVDKRTSKTDAHEFYANEFAANLLMPEDAVRRLEDEGCTLIRMAGYFDVSVPAIEVRLRRLGIRLVPAASC</sequence>
<gene>
    <name evidence="3" type="ORF">DW322_01020</name>
    <name evidence="2" type="ORF">DW322_21585</name>
</gene>
<evidence type="ECO:0000313" key="4">
    <source>
        <dbReference type="Proteomes" id="UP000471120"/>
    </source>
</evidence>